<comment type="catalytic activity">
    <reaction evidence="18">
        <text>L-histidyl-L-alpha-amino acid(out) = L-histidyl-L-alpha-amino acid(in)</text>
        <dbReference type="Rhea" id="RHEA:79379"/>
        <dbReference type="ChEBI" id="CHEBI:229964"/>
    </reaction>
</comment>
<keyword evidence="5 25" id="KW-1133">Transmembrane helix</keyword>
<dbReference type="InterPro" id="IPR020846">
    <property type="entry name" value="MFS_dom"/>
</dbReference>
<dbReference type="PROSITE" id="PS50850">
    <property type="entry name" value="MFS"/>
    <property type="match status" value="1"/>
</dbReference>
<evidence type="ECO:0000256" key="15">
    <source>
        <dbReference type="ARBA" id="ARBA00044899"/>
    </source>
</evidence>
<feature type="transmembrane region" description="Helical" evidence="25">
    <location>
        <begin position="15"/>
        <end position="34"/>
    </location>
</feature>
<organism evidence="27 28">
    <name type="scientific">Beggiatoa leptomitoformis</name>
    <dbReference type="NCBI Taxonomy" id="288004"/>
    <lineage>
        <taxon>Bacteria</taxon>
        <taxon>Pseudomonadati</taxon>
        <taxon>Pseudomonadota</taxon>
        <taxon>Gammaproteobacteria</taxon>
        <taxon>Thiotrichales</taxon>
        <taxon>Thiotrichaceae</taxon>
        <taxon>Beggiatoa</taxon>
    </lineage>
</organism>
<comment type="catalytic activity">
    <reaction evidence="20">
        <text>L-lysyl-glycine(out) = L-lysyl-glycine(in)</text>
        <dbReference type="Rhea" id="RHEA:79407"/>
        <dbReference type="ChEBI" id="CHEBI:191202"/>
    </reaction>
</comment>
<comment type="catalytic activity">
    <reaction evidence="17">
        <text>L-arginyl-glycine(out) = L-arginyl-glycine(in)</text>
        <dbReference type="Rhea" id="RHEA:79391"/>
        <dbReference type="ChEBI" id="CHEBI:229955"/>
    </reaction>
</comment>
<feature type="transmembrane region" description="Helical" evidence="25">
    <location>
        <begin position="137"/>
        <end position="161"/>
    </location>
</feature>
<feature type="transmembrane region" description="Helical" evidence="25">
    <location>
        <begin position="46"/>
        <end position="66"/>
    </location>
</feature>
<evidence type="ECO:0000256" key="11">
    <source>
        <dbReference type="ARBA" id="ARBA00044884"/>
    </source>
</evidence>
<protein>
    <recommendedName>
        <fullName evidence="21">Lysosomal dipeptide transporter MFSD1</fullName>
    </recommendedName>
    <alternativeName>
        <fullName evidence="22">Major facilitator superfamily domain-containing protein 1</fullName>
    </alternativeName>
</protein>
<evidence type="ECO:0000313" key="28">
    <source>
        <dbReference type="Proteomes" id="UP000234271"/>
    </source>
</evidence>
<comment type="catalytic activity">
    <reaction evidence="11">
        <text>L-alpha-aminoacyl-L-histidine(out) = L-alpha-aminoacyl-L-histidine(in)</text>
        <dbReference type="Rhea" id="RHEA:79375"/>
        <dbReference type="ChEBI" id="CHEBI:229967"/>
    </reaction>
</comment>
<comment type="function">
    <text evidence="23">Lysosomal dipeptide uniporter that selectively exports lysine, arginine or histidine-containing dipeptides with a net positive charge from the lysosome lumen into the cytosol. Could play a role in a specific type of protein O-glycosylation indirectly regulating macrophages migration and tissue invasion. Also essential for liver homeostasis.</text>
</comment>
<comment type="catalytic activity">
    <reaction evidence="12">
        <text>L-lysyl-L-alpha-amino acid(out) = L-lysyl-L-alpha-amino acid(in)</text>
        <dbReference type="Rhea" id="RHEA:79387"/>
        <dbReference type="ChEBI" id="CHEBI:229965"/>
    </reaction>
</comment>
<feature type="domain" description="Major facilitator superfamily (MFS) profile" evidence="26">
    <location>
        <begin position="17"/>
        <end position="430"/>
    </location>
</feature>
<dbReference type="InterPro" id="IPR052187">
    <property type="entry name" value="MFSD1"/>
</dbReference>
<reference evidence="28" key="1">
    <citation type="submission" date="2016-12" db="EMBL/GenBank/DDBJ databases">
        <title>Complete Genome Sequence of Beggiatoa leptomitiformis D-401.</title>
        <authorList>
            <person name="Fomenkov A."/>
            <person name="Vincze T."/>
            <person name="Grabovich M."/>
            <person name="Anton B.P."/>
            <person name="Dubinina G."/>
            <person name="Orlova M."/>
            <person name="Belousova E."/>
            <person name="Roberts R.J."/>
        </authorList>
    </citation>
    <scope>NUCLEOTIDE SEQUENCE [LARGE SCALE GENOMIC DNA]</scope>
    <source>
        <strain evidence="28">D-401</strain>
    </source>
</reference>
<dbReference type="OrthoDB" id="5620971at2"/>
<evidence type="ECO:0000256" key="6">
    <source>
        <dbReference type="ARBA" id="ARBA00023136"/>
    </source>
</evidence>
<evidence type="ECO:0000256" key="24">
    <source>
        <dbReference type="ARBA" id="ARBA00046376"/>
    </source>
</evidence>
<gene>
    <name evidence="27" type="ORF">BLE401_13610</name>
</gene>
<keyword evidence="3" id="KW-0813">Transport</keyword>
<evidence type="ECO:0000256" key="18">
    <source>
        <dbReference type="ARBA" id="ARBA00044912"/>
    </source>
</evidence>
<evidence type="ECO:0000256" key="21">
    <source>
        <dbReference type="ARBA" id="ARBA00044985"/>
    </source>
</evidence>
<evidence type="ECO:0000256" key="7">
    <source>
        <dbReference type="ARBA" id="ARBA00023228"/>
    </source>
</evidence>
<feature type="transmembrane region" description="Helical" evidence="25">
    <location>
        <begin position="325"/>
        <end position="347"/>
    </location>
</feature>
<comment type="catalytic activity">
    <reaction evidence="8">
        <text>L-lysyl-L-alanine(out) = L-lysyl-L-alanine(in)</text>
        <dbReference type="Rhea" id="RHEA:79399"/>
        <dbReference type="ChEBI" id="CHEBI:229954"/>
    </reaction>
</comment>
<evidence type="ECO:0000256" key="20">
    <source>
        <dbReference type="ARBA" id="ARBA00044924"/>
    </source>
</evidence>
<evidence type="ECO:0000259" key="26">
    <source>
        <dbReference type="PROSITE" id="PS50850"/>
    </source>
</evidence>
<feature type="transmembrane region" description="Helical" evidence="25">
    <location>
        <begin position="300"/>
        <end position="319"/>
    </location>
</feature>
<comment type="catalytic activity">
    <reaction evidence="16">
        <text>L-lysyl-L-lysine(out) = L-lysyl-L-lysine(in)</text>
        <dbReference type="Rhea" id="RHEA:79403"/>
        <dbReference type="ChEBI" id="CHEBI:229956"/>
    </reaction>
</comment>
<keyword evidence="6 25" id="KW-0472">Membrane</keyword>
<feature type="transmembrane region" description="Helical" evidence="25">
    <location>
        <begin position="359"/>
        <end position="382"/>
    </location>
</feature>
<evidence type="ECO:0000256" key="8">
    <source>
        <dbReference type="ARBA" id="ARBA00044876"/>
    </source>
</evidence>
<evidence type="ECO:0000256" key="14">
    <source>
        <dbReference type="ARBA" id="ARBA00044898"/>
    </source>
</evidence>
<evidence type="ECO:0000256" key="3">
    <source>
        <dbReference type="ARBA" id="ARBA00022448"/>
    </source>
</evidence>
<dbReference type="Proteomes" id="UP000234271">
    <property type="component" value="Chromosome"/>
</dbReference>
<dbReference type="PANTHER" id="PTHR23512:SF3">
    <property type="entry name" value="MAJOR FACILITATOR SUPERFAMILY DOMAIN-CONTAINING PROTEIN 1"/>
    <property type="match status" value="1"/>
</dbReference>
<dbReference type="STRING" id="288004.AL038_10660"/>
<comment type="catalytic activity">
    <reaction evidence="14">
        <text>L-aspartyl-L-lysine(out) = L-aspartyl-L-lysine(in)</text>
        <dbReference type="Rhea" id="RHEA:79411"/>
        <dbReference type="ChEBI" id="CHEBI:229953"/>
    </reaction>
</comment>
<name>A0A2N9YGW1_9GAMM</name>
<evidence type="ECO:0000256" key="25">
    <source>
        <dbReference type="SAM" id="Phobius"/>
    </source>
</evidence>
<comment type="catalytic activity">
    <reaction evidence="10">
        <text>L-alpha-aminoacyl-L-arginine(out) = L-alpha-aminoacyl-L-arginine(in)</text>
        <dbReference type="Rhea" id="RHEA:79367"/>
        <dbReference type="ChEBI" id="CHEBI:229968"/>
    </reaction>
</comment>
<dbReference type="RefSeq" id="WP_062152661.1">
    <property type="nucleotide sequence ID" value="NZ_CP012373.2"/>
</dbReference>
<keyword evidence="4 25" id="KW-0812">Transmembrane</keyword>
<dbReference type="InterPro" id="IPR036259">
    <property type="entry name" value="MFS_trans_sf"/>
</dbReference>
<proteinExistence type="inferred from homology"/>
<comment type="catalytic activity">
    <reaction evidence="13">
        <text>L-alpha-aminoacyl-L-lysine(out) = L-alpha-aminoacyl-L-lysine(in)</text>
        <dbReference type="Rhea" id="RHEA:79383"/>
        <dbReference type="ChEBI" id="CHEBI:229966"/>
    </reaction>
</comment>
<comment type="similarity">
    <text evidence="2">Belongs to the major facilitator superfamily.</text>
</comment>
<evidence type="ECO:0000256" key="4">
    <source>
        <dbReference type="ARBA" id="ARBA00022692"/>
    </source>
</evidence>
<comment type="catalytic activity">
    <reaction evidence="15">
        <text>L-arginyl-L-alpha-amino acid(out) = L-arginyl-L-alpha-amino acid(in)</text>
        <dbReference type="Rhea" id="RHEA:79371"/>
        <dbReference type="ChEBI" id="CHEBI:84315"/>
    </reaction>
</comment>
<evidence type="ECO:0000256" key="5">
    <source>
        <dbReference type="ARBA" id="ARBA00022989"/>
    </source>
</evidence>
<feature type="transmembrane region" description="Helical" evidence="25">
    <location>
        <begin position="167"/>
        <end position="191"/>
    </location>
</feature>
<dbReference type="GO" id="GO:0005765">
    <property type="term" value="C:lysosomal membrane"/>
    <property type="evidence" value="ECO:0007669"/>
    <property type="project" value="UniProtKB-SubCell"/>
</dbReference>
<comment type="catalytic activity">
    <reaction evidence="9">
        <text>L-histidyl-glycine(out) = L-histidyl-glycine(in)</text>
        <dbReference type="Rhea" id="RHEA:79395"/>
        <dbReference type="ChEBI" id="CHEBI:229957"/>
    </reaction>
</comment>
<keyword evidence="7" id="KW-0458">Lysosome</keyword>
<feature type="transmembrane region" description="Helical" evidence="25">
    <location>
        <begin position="106"/>
        <end position="125"/>
    </location>
</feature>
<evidence type="ECO:0000256" key="22">
    <source>
        <dbReference type="ARBA" id="ARBA00045018"/>
    </source>
</evidence>
<keyword evidence="28" id="KW-1185">Reference proteome</keyword>
<feature type="transmembrane region" description="Helical" evidence="25">
    <location>
        <begin position="78"/>
        <end position="100"/>
    </location>
</feature>
<dbReference type="EMBL" id="CP018889">
    <property type="protein sequence ID" value="AUI69625.1"/>
    <property type="molecule type" value="Genomic_DNA"/>
</dbReference>
<comment type="subunit">
    <text evidence="24">Homodimer. Interacts with lysosomal protein GLMP (via lumenal domain); the interaction starts while both proteins are still in the endoplasmic reticulum and is required for stabilization of MFSD1 in lysosomes but has no direct effect on its targeting to lysosomes or transporter activity.</text>
</comment>
<evidence type="ECO:0000256" key="13">
    <source>
        <dbReference type="ARBA" id="ARBA00044893"/>
    </source>
</evidence>
<dbReference type="SUPFAM" id="SSF103473">
    <property type="entry name" value="MFS general substrate transporter"/>
    <property type="match status" value="1"/>
</dbReference>
<evidence type="ECO:0000256" key="12">
    <source>
        <dbReference type="ARBA" id="ARBA00044891"/>
    </source>
</evidence>
<comment type="subcellular location">
    <subcellularLocation>
        <location evidence="1">Lysosome membrane</location>
        <topology evidence="1">Multi-pass membrane protein</topology>
    </subcellularLocation>
</comment>
<feature type="transmembrane region" description="Helical" evidence="25">
    <location>
        <begin position="269"/>
        <end position="288"/>
    </location>
</feature>
<sequence length="430" mass="47767">MLFLGDSLSFNQRRWLIYSILAFAYMLVFFQRIAPAVVASDLMQTFNTTGVALGSLAAMYYYIYTAMQIPSGVLADTLGTRLTVSMGGLVAGLGSILFGLAPSFEIASIGRFLVGLGVSVIFIGMMKNNSVWFSERYYATISGLTLFLGNVGAILGAYPLAYVLNWFSWRMVFVAIGGFSLLLAFLSLVWIRNRPQDAGFLSIREQEGKLPHAAIQRHWFDELKKVLVIRELWTGFWMHLGLTGSFFAFIGLWAIPFLSHVHHFSRDVASHYTTTALIAFALVALGGGWLSDKIKQRKPLLLFGGFLYLFVWLCFWIYPTITGPYLYLLFLLLGICAGCFVLVFTVAKELVPPALAGMGISLVNTGLFLGAAITQPLFGWLLDFQWNGAMNGDARIYTIDNYQIAMSLMLGFASIALISAMRVVETYRKI</sequence>
<evidence type="ECO:0000256" key="1">
    <source>
        <dbReference type="ARBA" id="ARBA00004155"/>
    </source>
</evidence>
<dbReference type="GO" id="GO:0022857">
    <property type="term" value="F:transmembrane transporter activity"/>
    <property type="evidence" value="ECO:0007669"/>
    <property type="project" value="InterPro"/>
</dbReference>
<evidence type="ECO:0000256" key="19">
    <source>
        <dbReference type="ARBA" id="ARBA00044919"/>
    </source>
</evidence>
<dbReference type="KEGG" id="blep:AL038_10660"/>
<dbReference type="AlphaFoldDB" id="A0A2N9YGW1"/>
<evidence type="ECO:0000256" key="16">
    <source>
        <dbReference type="ARBA" id="ARBA00044900"/>
    </source>
</evidence>
<dbReference type="Pfam" id="PF07690">
    <property type="entry name" value="MFS_1"/>
    <property type="match status" value="1"/>
</dbReference>
<evidence type="ECO:0000256" key="2">
    <source>
        <dbReference type="ARBA" id="ARBA00008335"/>
    </source>
</evidence>
<dbReference type="Gene3D" id="1.20.1250.20">
    <property type="entry name" value="MFS general substrate transporter like domains"/>
    <property type="match status" value="2"/>
</dbReference>
<evidence type="ECO:0000256" key="10">
    <source>
        <dbReference type="ARBA" id="ARBA00044881"/>
    </source>
</evidence>
<evidence type="ECO:0000313" key="27">
    <source>
        <dbReference type="EMBL" id="AUI69625.1"/>
    </source>
</evidence>
<feature type="transmembrane region" description="Helical" evidence="25">
    <location>
        <begin position="232"/>
        <end position="257"/>
    </location>
</feature>
<comment type="catalytic activity">
    <reaction evidence="19">
        <text>L-alanyl-L-lysine(out) = L-alanyl-L-lysine(in)</text>
        <dbReference type="Rhea" id="RHEA:79415"/>
        <dbReference type="ChEBI" id="CHEBI:192470"/>
    </reaction>
</comment>
<evidence type="ECO:0000256" key="9">
    <source>
        <dbReference type="ARBA" id="ARBA00044878"/>
    </source>
</evidence>
<dbReference type="PANTHER" id="PTHR23512">
    <property type="entry name" value="MAJOR FACILITATOR SUPERFAMILY DOMAIN-CONTAINING PROTEIN 1"/>
    <property type="match status" value="1"/>
</dbReference>
<evidence type="ECO:0000256" key="17">
    <source>
        <dbReference type="ARBA" id="ARBA00044903"/>
    </source>
</evidence>
<feature type="transmembrane region" description="Helical" evidence="25">
    <location>
        <begin position="402"/>
        <end position="424"/>
    </location>
</feature>
<accession>A0A2N9YGW1</accession>
<evidence type="ECO:0000256" key="23">
    <source>
        <dbReference type="ARBA" id="ARBA00045709"/>
    </source>
</evidence>
<dbReference type="InterPro" id="IPR011701">
    <property type="entry name" value="MFS"/>
</dbReference>